<dbReference type="InterPro" id="IPR052336">
    <property type="entry name" value="MlaD_Phospholipid_Transporter"/>
</dbReference>
<dbReference type="Pfam" id="PF11887">
    <property type="entry name" value="Mce4_CUP1"/>
    <property type="match status" value="1"/>
</dbReference>
<evidence type="ECO:0000259" key="2">
    <source>
        <dbReference type="Pfam" id="PF02470"/>
    </source>
</evidence>
<dbReference type="PANTHER" id="PTHR33371">
    <property type="entry name" value="INTERMEMBRANE PHOSPHOLIPID TRANSPORT SYSTEM BINDING PROTEIN MLAD-RELATED"/>
    <property type="match status" value="1"/>
</dbReference>
<dbReference type="AlphaFoldDB" id="A0A516X6E9"/>
<dbReference type="KEGG" id="toy:FO059_16650"/>
<gene>
    <name evidence="4" type="ORF">FO059_16650</name>
</gene>
<dbReference type="EMBL" id="CP041765">
    <property type="protein sequence ID" value="QDQ98652.1"/>
    <property type="molecule type" value="Genomic_DNA"/>
</dbReference>
<reference evidence="4 5" key="1">
    <citation type="submission" date="2019-07" db="EMBL/GenBank/DDBJ databases">
        <title>Tomitella cavernea sp. nov., an actinomycete isolated from soil.</title>
        <authorList>
            <person name="Cheng J."/>
        </authorList>
    </citation>
    <scope>NUCLEOTIDE SEQUENCE [LARGE SCALE GENOMIC DNA]</scope>
    <source>
        <strain evidence="4 5">HY188</strain>
    </source>
</reference>
<evidence type="ECO:0000313" key="5">
    <source>
        <dbReference type="Proteomes" id="UP000317344"/>
    </source>
</evidence>
<evidence type="ECO:0000313" key="4">
    <source>
        <dbReference type="EMBL" id="QDQ98652.1"/>
    </source>
</evidence>
<feature type="compositionally biased region" description="Low complexity" evidence="1">
    <location>
        <begin position="359"/>
        <end position="391"/>
    </location>
</feature>
<feature type="region of interest" description="Disordered" evidence="1">
    <location>
        <begin position="353"/>
        <end position="391"/>
    </location>
</feature>
<dbReference type="InterPro" id="IPR003399">
    <property type="entry name" value="Mce/MlaD"/>
</dbReference>
<name>A0A516X6E9_9ACTN</name>
<feature type="domain" description="Mammalian cell entry C-terminal" evidence="3">
    <location>
        <begin position="141"/>
        <end position="302"/>
    </location>
</feature>
<dbReference type="GO" id="GO:0005576">
    <property type="term" value="C:extracellular region"/>
    <property type="evidence" value="ECO:0007669"/>
    <property type="project" value="TreeGrafter"/>
</dbReference>
<dbReference type="InterPro" id="IPR005693">
    <property type="entry name" value="Mce"/>
</dbReference>
<accession>A0A516X6E9</accession>
<feature type="domain" description="Mce/MlaD" evidence="2">
    <location>
        <begin position="59"/>
        <end position="133"/>
    </location>
</feature>
<dbReference type="Pfam" id="PF02470">
    <property type="entry name" value="MlaD"/>
    <property type="match status" value="1"/>
</dbReference>
<evidence type="ECO:0000259" key="3">
    <source>
        <dbReference type="Pfam" id="PF11887"/>
    </source>
</evidence>
<protein>
    <submittedName>
        <fullName evidence="4">MCE family protein</fullName>
    </submittedName>
</protein>
<dbReference type="NCBIfam" id="TIGR00996">
    <property type="entry name" value="Mtu_fam_mce"/>
    <property type="match status" value="1"/>
</dbReference>
<keyword evidence="5" id="KW-1185">Reference proteome</keyword>
<dbReference type="Proteomes" id="UP000317344">
    <property type="component" value="Chromosome"/>
</dbReference>
<dbReference type="OrthoDB" id="9774928at2"/>
<evidence type="ECO:0000256" key="1">
    <source>
        <dbReference type="SAM" id="MobiDB-lite"/>
    </source>
</evidence>
<dbReference type="RefSeq" id="WP_143910057.1">
    <property type="nucleotide sequence ID" value="NZ_CP041765.1"/>
</dbReference>
<organism evidence="4 5">
    <name type="scientific">Tomitella fengzijianii</name>
    <dbReference type="NCBI Taxonomy" id="2597660"/>
    <lineage>
        <taxon>Bacteria</taxon>
        <taxon>Bacillati</taxon>
        <taxon>Actinomycetota</taxon>
        <taxon>Actinomycetes</taxon>
        <taxon>Mycobacteriales</taxon>
        <taxon>Tomitella</taxon>
    </lineage>
</organism>
<sequence length="391" mass="39586">MSAHRTVVGTGTPGGRRRLRAAAAVPAALLLAVPAVAGCEWNGIESMPLPGAAGHGDGAYTVTIEMPDVTTITRNSPVMVDDAVVGSITELALRGWHAEVTVTIDGGTELPADTVASVGQTSLLGSSHIELSTPADGAAAGTLADGDVIPLERAGAYPTTEQTLSALSLVLNGGGLGQVREITGELNDTLDGRAGTVGHLVGELDTLMGTLDGQREQISSALDGLDRLSATVAGQNSVLDTALVSADGAVDALAQRRTDLTAALTALGEFGDTARRVIDAGGHDLVDSVADLTPVLRRLADAGKDLTGSLSVLLTFPFPMNILDNTIRGDYSNLFMTLDLTVPRIKSDMLHGSPLGRQAASGEGALGSPAGLGADAADPLLAPLTTEGGTP</sequence>
<dbReference type="PANTHER" id="PTHR33371:SF15">
    <property type="entry name" value="LIPOPROTEIN LPRN"/>
    <property type="match status" value="1"/>
</dbReference>
<dbReference type="InterPro" id="IPR024516">
    <property type="entry name" value="Mce_C"/>
</dbReference>
<reference evidence="4 5" key="2">
    <citation type="submission" date="2019-07" db="EMBL/GenBank/DDBJ databases">
        <authorList>
            <person name="Huang Y."/>
        </authorList>
    </citation>
    <scope>NUCLEOTIDE SEQUENCE [LARGE SCALE GENOMIC DNA]</scope>
    <source>
        <strain evidence="4 5">HY188</strain>
    </source>
</reference>
<proteinExistence type="predicted"/>